<proteinExistence type="predicted"/>
<gene>
    <name evidence="1" type="ORF">SDC9_181603</name>
</gene>
<dbReference type="AlphaFoldDB" id="A0A645H5Y5"/>
<name>A0A645H5Y5_9ZZZZ</name>
<organism evidence="1">
    <name type="scientific">bioreactor metagenome</name>
    <dbReference type="NCBI Taxonomy" id="1076179"/>
    <lineage>
        <taxon>unclassified sequences</taxon>
        <taxon>metagenomes</taxon>
        <taxon>ecological metagenomes</taxon>
    </lineage>
</organism>
<dbReference type="EMBL" id="VSSQ01086981">
    <property type="protein sequence ID" value="MPN34110.1"/>
    <property type="molecule type" value="Genomic_DNA"/>
</dbReference>
<reference evidence="1" key="1">
    <citation type="submission" date="2019-08" db="EMBL/GenBank/DDBJ databases">
        <authorList>
            <person name="Kucharzyk K."/>
            <person name="Murdoch R.W."/>
            <person name="Higgins S."/>
            <person name="Loffler F."/>
        </authorList>
    </citation>
    <scope>NUCLEOTIDE SEQUENCE</scope>
</reference>
<comment type="caution">
    <text evidence="1">The sequence shown here is derived from an EMBL/GenBank/DDBJ whole genome shotgun (WGS) entry which is preliminary data.</text>
</comment>
<evidence type="ECO:0000313" key="1">
    <source>
        <dbReference type="EMBL" id="MPN34110.1"/>
    </source>
</evidence>
<sequence length="92" mass="10900">MLVEYSGYAGRDVASFTYFLKKNNEDVAYYFGMIGNMMGLDSHLRKVVVPYLVDYPELVERIKNKEFTHKDYKGIVQLYNEYMKELKPIEKL</sequence>
<protein>
    <submittedName>
        <fullName evidence="1">Uncharacterized protein</fullName>
    </submittedName>
</protein>
<accession>A0A645H5Y5</accession>